<evidence type="ECO:0000256" key="1">
    <source>
        <dbReference type="SAM" id="SignalP"/>
    </source>
</evidence>
<proteinExistence type="predicted"/>
<organism evidence="2 3">
    <name type="scientific">Pristionchus mayeri</name>
    <dbReference type="NCBI Taxonomy" id="1317129"/>
    <lineage>
        <taxon>Eukaryota</taxon>
        <taxon>Metazoa</taxon>
        <taxon>Ecdysozoa</taxon>
        <taxon>Nematoda</taxon>
        <taxon>Chromadorea</taxon>
        <taxon>Rhabditida</taxon>
        <taxon>Rhabditina</taxon>
        <taxon>Diplogasteromorpha</taxon>
        <taxon>Diplogasteroidea</taxon>
        <taxon>Neodiplogasteridae</taxon>
        <taxon>Pristionchus</taxon>
    </lineage>
</organism>
<feature type="signal peptide" evidence="1">
    <location>
        <begin position="1"/>
        <end position="22"/>
    </location>
</feature>
<name>A0AAN5CMY7_9BILA</name>
<sequence>MVLVWKCCALVVSLAILADTLCFGGGGGGGCGCGRRRKREVDYSPDASVDPNCSSPQLRLVMERNMAFSADESRITLSRTLESDGDKFLVVCNEEGETTNRSMPLTSTHYGMEFCSARRNGHKCIAFVLMNLWS</sequence>
<feature type="chain" id="PRO_5042825174" evidence="1">
    <location>
        <begin position="23"/>
        <end position="134"/>
    </location>
</feature>
<keyword evidence="1" id="KW-0732">Signal</keyword>
<evidence type="ECO:0000313" key="3">
    <source>
        <dbReference type="Proteomes" id="UP001328107"/>
    </source>
</evidence>
<accession>A0AAN5CMY7</accession>
<comment type="caution">
    <text evidence="2">The sequence shown here is derived from an EMBL/GenBank/DDBJ whole genome shotgun (WGS) entry which is preliminary data.</text>
</comment>
<protein>
    <submittedName>
        <fullName evidence="2">Uncharacterized protein</fullName>
    </submittedName>
</protein>
<gene>
    <name evidence="2" type="ORF">PMAYCL1PPCAC_17582</name>
</gene>
<dbReference type="PROSITE" id="PS51257">
    <property type="entry name" value="PROKAR_LIPOPROTEIN"/>
    <property type="match status" value="1"/>
</dbReference>
<reference evidence="3" key="1">
    <citation type="submission" date="2022-10" db="EMBL/GenBank/DDBJ databases">
        <title>Genome assembly of Pristionchus species.</title>
        <authorList>
            <person name="Yoshida K."/>
            <person name="Sommer R.J."/>
        </authorList>
    </citation>
    <scope>NUCLEOTIDE SEQUENCE [LARGE SCALE GENOMIC DNA]</scope>
    <source>
        <strain evidence="3">RS5460</strain>
    </source>
</reference>
<dbReference type="AlphaFoldDB" id="A0AAN5CMY7"/>
<evidence type="ECO:0000313" key="2">
    <source>
        <dbReference type="EMBL" id="GMR47387.1"/>
    </source>
</evidence>
<keyword evidence="3" id="KW-1185">Reference proteome</keyword>
<dbReference type="Proteomes" id="UP001328107">
    <property type="component" value="Unassembled WGS sequence"/>
</dbReference>
<dbReference type="EMBL" id="BTRK01000004">
    <property type="protein sequence ID" value="GMR47387.1"/>
    <property type="molecule type" value="Genomic_DNA"/>
</dbReference>